<dbReference type="Gene3D" id="3.40.190.10">
    <property type="entry name" value="Periplasmic binding protein-like II"/>
    <property type="match status" value="2"/>
</dbReference>
<dbReference type="InterPro" id="IPR005119">
    <property type="entry name" value="LysR_subst-bd"/>
</dbReference>
<dbReference type="Pfam" id="PF03466">
    <property type="entry name" value="LysR_substrate"/>
    <property type="match status" value="1"/>
</dbReference>
<protein>
    <submittedName>
        <fullName evidence="6">LysR family transcriptional regulator</fullName>
    </submittedName>
</protein>
<dbReference type="InterPro" id="IPR011991">
    <property type="entry name" value="ArsR-like_HTH"/>
</dbReference>
<dbReference type="CDD" id="cd00090">
    <property type="entry name" value="HTH_ARSR"/>
    <property type="match status" value="1"/>
</dbReference>
<sequence length="318" mass="36391">MSNMFNRNDLYVISDFYKGDRMNIIQLRCFVILSETLSFSHTAEILNLTQPAVTHQIKKLESELNFPLFNRNKYRVELTPAGKVFYPDAKDVLTRLQMAIDKASAMDNQVTDVINIGYEGHDLEKLNLPMMINAYRENHPSTMFMVFKADHIARKQALLTRKYDVILTVRDNIENTDNVIFKEIMSAGLDCVVGENHPLSQKSIIRLEDIHGENIILCDPLQCPKELNIGQEKLKESLPGCRFIYSDSEFSAAIMMKCAMGIAIMPTFCRQLSEGLVHIPFIIDKNIAYGVAYLKDCHNSDVPIFARMIKDLFIKTIR</sequence>
<keyword evidence="2" id="KW-0805">Transcription regulation</keyword>
<dbReference type="Proteomes" id="UP000305202">
    <property type="component" value="Unassembled WGS sequence"/>
</dbReference>
<dbReference type="EMBL" id="SZPQ01000016">
    <property type="protein sequence ID" value="TKI05979.1"/>
    <property type="molecule type" value="Genomic_DNA"/>
</dbReference>
<dbReference type="PANTHER" id="PTHR30346">
    <property type="entry name" value="TRANSCRIPTIONAL DUAL REGULATOR HCAR-RELATED"/>
    <property type="match status" value="1"/>
</dbReference>
<dbReference type="InterPro" id="IPR000847">
    <property type="entry name" value="LysR_HTH_N"/>
</dbReference>
<feature type="domain" description="HTH lysR-type" evidence="5">
    <location>
        <begin position="22"/>
        <end position="79"/>
    </location>
</feature>
<evidence type="ECO:0000259" key="5">
    <source>
        <dbReference type="PROSITE" id="PS50931"/>
    </source>
</evidence>
<proteinExistence type="inferred from homology"/>
<evidence type="ECO:0000256" key="4">
    <source>
        <dbReference type="ARBA" id="ARBA00023163"/>
    </source>
</evidence>
<evidence type="ECO:0000313" key="7">
    <source>
        <dbReference type="Proteomes" id="UP000305202"/>
    </source>
</evidence>
<reference evidence="6 7" key="1">
    <citation type="submission" date="2019-04" db="EMBL/GenBank/DDBJ databases">
        <authorList>
            <person name="Li M."/>
            <person name="Gao C."/>
        </authorList>
    </citation>
    <scope>NUCLEOTIDE SEQUENCE [LARGE SCALE GENOMIC DNA]</scope>
    <source>
        <strain evidence="6 7">BGMRC 2031</strain>
    </source>
</reference>
<dbReference type="Pfam" id="PF00126">
    <property type="entry name" value="HTH_1"/>
    <property type="match status" value="1"/>
</dbReference>
<accession>A0ABY2SKC1</accession>
<gene>
    <name evidence="6" type="ORF">FCN80_12250</name>
</gene>
<dbReference type="PRINTS" id="PR00039">
    <property type="entry name" value="HTHLYSR"/>
</dbReference>
<dbReference type="PROSITE" id="PS50931">
    <property type="entry name" value="HTH_LYSR"/>
    <property type="match status" value="1"/>
</dbReference>
<dbReference type="InterPro" id="IPR036388">
    <property type="entry name" value="WH-like_DNA-bd_sf"/>
</dbReference>
<dbReference type="InterPro" id="IPR036390">
    <property type="entry name" value="WH_DNA-bd_sf"/>
</dbReference>
<evidence type="ECO:0000256" key="2">
    <source>
        <dbReference type="ARBA" id="ARBA00023015"/>
    </source>
</evidence>
<keyword evidence="7" id="KW-1185">Reference proteome</keyword>
<dbReference type="PANTHER" id="PTHR30346:SF28">
    <property type="entry name" value="HTH-TYPE TRANSCRIPTIONAL REGULATOR CYNR"/>
    <property type="match status" value="1"/>
</dbReference>
<comment type="similarity">
    <text evidence="1">Belongs to the LysR transcriptional regulatory family.</text>
</comment>
<evidence type="ECO:0000313" key="6">
    <source>
        <dbReference type="EMBL" id="TKI05979.1"/>
    </source>
</evidence>
<dbReference type="SUPFAM" id="SSF46785">
    <property type="entry name" value="Winged helix' DNA-binding domain"/>
    <property type="match status" value="1"/>
</dbReference>
<keyword evidence="4" id="KW-0804">Transcription</keyword>
<dbReference type="Gene3D" id="1.10.10.10">
    <property type="entry name" value="Winged helix-like DNA-binding domain superfamily/Winged helix DNA-binding domain"/>
    <property type="match status" value="1"/>
</dbReference>
<dbReference type="CDD" id="cd05466">
    <property type="entry name" value="PBP2_LTTR_substrate"/>
    <property type="match status" value="1"/>
</dbReference>
<evidence type="ECO:0000256" key="1">
    <source>
        <dbReference type="ARBA" id="ARBA00009437"/>
    </source>
</evidence>
<comment type="caution">
    <text evidence="6">The sequence shown here is derived from an EMBL/GenBank/DDBJ whole genome shotgun (WGS) entry which is preliminary data.</text>
</comment>
<keyword evidence="3" id="KW-0238">DNA-binding</keyword>
<organism evidence="6 7">
    <name type="scientific">Martelella alba</name>
    <dbReference type="NCBI Taxonomy" id="2590451"/>
    <lineage>
        <taxon>Bacteria</taxon>
        <taxon>Pseudomonadati</taxon>
        <taxon>Pseudomonadota</taxon>
        <taxon>Alphaproteobacteria</taxon>
        <taxon>Hyphomicrobiales</taxon>
        <taxon>Aurantimonadaceae</taxon>
        <taxon>Martelella</taxon>
    </lineage>
</organism>
<evidence type="ECO:0000256" key="3">
    <source>
        <dbReference type="ARBA" id="ARBA00023125"/>
    </source>
</evidence>
<name>A0ABY2SKC1_9HYPH</name>
<dbReference type="SUPFAM" id="SSF53850">
    <property type="entry name" value="Periplasmic binding protein-like II"/>
    <property type="match status" value="1"/>
</dbReference>